<evidence type="ECO:0000313" key="2">
    <source>
        <dbReference type="Proteomes" id="UP000034081"/>
    </source>
</evidence>
<reference evidence="1 2" key="1">
    <citation type="journal article" date="2015" name="Nature">
        <title>rRNA introns, odd ribosomes, and small enigmatic genomes across a large radiation of phyla.</title>
        <authorList>
            <person name="Brown C.T."/>
            <person name="Hug L.A."/>
            <person name="Thomas B.C."/>
            <person name="Sharon I."/>
            <person name="Castelle C.J."/>
            <person name="Singh A."/>
            <person name="Wilkins M.J."/>
            <person name="Williams K.H."/>
            <person name="Banfield J.F."/>
        </authorList>
    </citation>
    <scope>NUCLEOTIDE SEQUENCE [LARGE SCALE GENOMIC DNA]</scope>
</reference>
<organism evidence="1 2">
    <name type="scientific">Candidatus Woesebacteria bacterium GW2011_GWB1_38_8</name>
    <dbReference type="NCBI Taxonomy" id="1618570"/>
    <lineage>
        <taxon>Bacteria</taxon>
        <taxon>Candidatus Woeseibacteriota</taxon>
    </lineage>
</organism>
<dbReference type="Proteomes" id="UP000034081">
    <property type="component" value="Unassembled WGS sequence"/>
</dbReference>
<evidence type="ECO:0000313" key="1">
    <source>
        <dbReference type="EMBL" id="KKQ84615.1"/>
    </source>
</evidence>
<sequence>MGEVVRINLKINPEFQRPQDRAVQPGLSHLNDPERPVAGSKGVVELPGRILIGNVDTTRQTLK</sequence>
<dbReference type="AlphaFoldDB" id="A0A0G0L9U8"/>
<dbReference type="EMBL" id="LBVL01000016">
    <property type="protein sequence ID" value="KKQ84615.1"/>
    <property type="molecule type" value="Genomic_DNA"/>
</dbReference>
<protein>
    <submittedName>
        <fullName evidence="1">Uncharacterized protein</fullName>
    </submittedName>
</protein>
<name>A0A0G0L9U8_9BACT</name>
<gene>
    <name evidence="1" type="ORF">UT08_C0016G0029</name>
</gene>
<proteinExistence type="predicted"/>
<comment type="caution">
    <text evidence="1">The sequence shown here is derived from an EMBL/GenBank/DDBJ whole genome shotgun (WGS) entry which is preliminary data.</text>
</comment>
<accession>A0A0G0L9U8</accession>